<comment type="caution">
    <text evidence="2">The sequence shown here is derived from an EMBL/GenBank/DDBJ whole genome shotgun (WGS) entry which is preliminary data.</text>
</comment>
<evidence type="ECO:0000313" key="3">
    <source>
        <dbReference type="Proteomes" id="UP000271925"/>
    </source>
</evidence>
<gene>
    <name evidence="2" type="ORF">EHT25_03355</name>
</gene>
<protein>
    <recommendedName>
        <fullName evidence="1">Recombinase domain-containing protein</fullName>
    </recommendedName>
</protein>
<keyword evidence="3" id="KW-1185">Reference proteome</keyword>
<dbReference type="Pfam" id="PF07508">
    <property type="entry name" value="Recombinase"/>
    <property type="match status" value="1"/>
</dbReference>
<accession>A0A3P1C3D6</accession>
<proteinExistence type="predicted"/>
<dbReference type="AlphaFoldDB" id="A0A3P1C3D6"/>
<dbReference type="EMBL" id="RQJO01000007">
    <property type="protein sequence ID" value="RRB07911.1"/>
    <property type="molecule type" value="Genomic_DNA"/>
</dbReference>
<sequence>MAGAAARREKAKENQNNLRSTAFIAEFRKSNISLAQIAEQLNKNGFRISTDKIFRRKTVQRVINNL</sequence>
<dbReference type="Proteomes" id="UP000271925">
    <property type="component" value="Unassembled WGS sequence"/>
</dbReference>
<dbReference type="OrthoDB" id="2290206at2"/>
<feature type="domain" description="Recombinase" evidence="1">
    <location>
        <begin position="30"/>
        <end position="65"/>
    </location>
</feature>
<evidence type="ECO:0000313" key="2">
    <source>
        <dbReference type="EMBL" id="RRB07911.1"/>
    </source>
</evidence>
<dbReference type="InterPro" id="IPR011109">
    <property type="entry name" value="DNA_bind_recombinase_dom"/>
</dbReference>
<name>A0A3P1C3D6_9BACT</name>
<evidence type="ECO:0000259" key="1">
    <source>
        <dbReference type="Pfam" id="PF07508"/>
    </source>
</evidence>
<reference evidence="2 3" key="1">
    <citation type="submission" date="2018-11" db="EMBL/GenBank/DDBJ databases">
        <authorList>
            <person name="Zhou Z."/>
            <person name="Wang G."/>
        </authorList>
    </citation>
    <scope>NUCLEOTIDE SEQUENCE [LARGE SCALE GENOMIC DNA]</scope>
    <source>
        <strain evidence="2 3">KCTC52004</strain>
    </source>
</reference>
<organism evidence="2 3">
    <name type="scientific">Larkinella rosea</name>
    <dbReference type="NCBI Taxonomy" id="2025312"/>
    <lineage>
        <taxon>Bacteria</taxon>
        <taxon>Pseudomonadati</taxon>
        <taxon>Bacteroidota</taxon>
        <taxon>Cytophagia</taxon>
        <taxon>Cytophagales</taxon>
        <taxon>Spirosomataceae</taxon>
        <taxon>Larkinella</taxon>
    </lineage>
</organism>